<keyword evidence="2" id="KW-1003">Cell membrane</keyword>
<name>A0A265UX77_9FLAO</name>
<dbReference type="Proteomes" id="UP000216840">
    <property type="component" value="Unassembled WGS sequence"/>
</dbReference>
<feature type="transmembrane region" description="Helical" evidence="6">
    <location>
        <begin position="573"/>
        <end position="589"/>
    </location>
</feature>
<evidence type="ECO:0000256" key="4">
    <source>
        <dbReference type="ARBA" id="ARBA00022989"/>
    </source>
</evidence>
<feature type="transmembrane region" description="Helical" evidence="6">
    <location>
        <begin position="12"/>
        <end position="36"/>
    </location>
</feature>
<evidence type="ECO:0000313" key="7">
    <source>
        <dbReference type="EMBL" id="OZV69822.1"/>
    </source>
</evidence>
<keyword evidence="4 6" id="KW-1133">Transmembrane helix</keyword>
<dbReference type="GO" id="GO:0043190">
    <property type="term" value="C:ATP-binding cassette (ABC) transporter complex"/>
    <property type="evidence" value="ECO:0007669"/>
    <property type="project" value="TreeGrafter"/>
</dbReference>
<organism evidence="7 8">
    <name type="scientific">Winogradskyella aurantia</name>
    <dbReference type="NCBI Taxonomy" id="1915063"/>
    <lineage>
        <taxon>Bacteria</taxon>
        <taxon>Pseudomonadati</taxon>
        <taxon>Bacteroidota</taxon>
        <taxon>Flavobacteriia</taxon>
        <taxon>Flavobacteriales</taxon>
        <taxon>Flavobacteriaceae</taxon>
        <taxon>Winogradskyella</taxon>
    </lineage>
</organism>
<comment type="caution">
    <text evidence="7">The sequence shown here is derived from an EMBL/GenBank/DDBJ whole genome shotgun (WGS) entry which is preliminary data.</text>
</comment>
<keyword evidence="5 6" id="KW-0472">Membrane</keyword>
<sequence length="673" mass="76677">MKILDRYILITFVKTFFSVFVIFMFIFVLQGVWLYIAELAGKDLDVSVTAKFIIYYMPKLIPLVVPLTVLLSSIMVFGNFAENYEFAAMKSTGISLQRAMRSLIVFILALGVACFFFANNVIPWGEYNFYNLRRNIAKKKPALAIAEDQFNEIGNINIKVDEKTGDRGQFLEGIVIHEKSSVRRGNYKVIIAEKGELKTSPTSNVLQLELINGNYYEEIIGKDRKKDLYKPHAKSNFETYTLNVDLEILNSDDLEDKKFTDRYNMLNVNQLRYTIDSLETSEVSSLKGFSKTLYNRSTFDALDDNLNTIEKDTTVKKDTTDIMDSAADKIPILDNFGTNDKAKILNLALNSSNSTLQIIDSNQRNFETKAIWLNKHVIVLHDKFVLAFACVILFFVGAPLGALIRKGGLGLPMVIAIVLFLTYHFFGIFAKNSAEKGSFSPIIGSWLATAVMFPLSIYLTHRATNDRGVFQFDALIVPLKRIFSPKNKLQLSESETKSFNYYKKYSIQELVQVIKGQGQYDLDKKPKEIALHNLLHRNISLENLRKEGLTIPDMLLKAKTLYKDYKDYSKTSLVSYSSGIILLVFHFIFKNNKLPEIANASLNLSIIAFVFFGIYVIVDAVVYSRFYKVVNLKGKSTNPLVLVLTLPLYPLKYLVLRNKIDQDFYYSCSQNIK</sequence>
<accession>A0A265UX77</accession>
<dbReference type="EMBL" id="NGJN01000002">
    <property type="protein sequence ID" value="OZV69822.1"/>
    <property type="molecule type" value="Genomic_DNA"/>
</dbReference>
<evidence type="ECO:0000313" key="8">
    <source>
        <dbReference type="Proteomes" id="UP000216840"/>
    </source>
</evidence>
<dbReference type="PANTHER" id="PTHR33529">
    <property type="entry name" value="SLR0882 PROTEIN-RELATED"/>
    <property type="match status" value="1"/>
</dbReference>
<proteinExistence type="predicted"/>
<feature type="transmembrane region" description="Helical" evidence="6">
    <location>
        <begin position="601"/>
        <end position="623"/>
    </location>
</feature>
<feature type="transmembrane region" description="Helical" evidence="6">
    <location>
        <begin position="56"/>
        <end position="81"/>
    </location>
</feature>
<dbReference type="AlphaFoldDB" id="A0A265UX77"/>
<evidence type="ECO:0000256" key="1">
    <source>
        <dbReference type="ARBA" id="ARBA00004651"/>
    </source>
</evidence>
<evidence type="ECO:0000256" key="3">
    <source>
        <dbReference type="ARBA" id="ARBA00022692"/>
    </source>
</evidence>
<dbReference type="PANTHER" id="PTHR33529:SF6">
    <property type="entry name" value="YJGP_YJGQ FAMILY PERMEASE"/>
    <property type="match status" value="1"/>
</dbReference>
<evidence type="ECO:0000256" key="2">
    <source>
        <dbReference type="ARBA" id="ARBA00022475"/>
    </source>
</evidence>
<keyword evidence="8" id="KW-1185">Reference proteome</keyword>
<dbReference type="RefSeq" id="WP_094967414.1">
    <property type="nucleotide sequence ID" value="NZ_NGJN01000002.1"/>
</dbReference>
<dbReference type="GO" id="GO:0015920">
    <property type="term" value="P:lipopolysaccharide transport"/>
    <property type="evidence" value="ECO:0007669"/>
    <property type="project" value="TreeGrafter"/>
</dbReference>
<feature type="transmembrane region" description="Helical" evidence="6">
    <location>
        <begin position="102"/>
        <end position="125"/>
    </location>
</feature>
<evidence type="ECO:0000256" key="5">
    <source>
        <dbReference type="ARBA" id="ARBA00023136"/>
    </source>
</evidence>
<dbReference type="OrthoDB" id="1096108at2"/>
<feature type="transmembrane region" description="Helical" evidence="6">
    <location>
        <begin position="411"/>
        <end position="430"/>
    </location>
</feature>
<gene>
    <name evidence="7" type="ORF">CA834_04150</name>
</gene>
<keyword evidence="3 6" id="KW-0812">Transmembrane</keyword>
<feature type="transmembrane region" description="Helical" evidence="6">
    <location>
        <begin position="384"/>
        <end position="404"/>
    </location>
</feature>
<reference evidence="7 8" key="1">
    <citation type="submission" date="2017-05" db="EMBL/GenBank/DDBJ databases">
        <title>The draft genome sequence of Idiomarina salinarum WNB302.</title>
        <authorList>
            <person name="Sun Y."/>
            <person name="Chen B."/>
            <person name="Du Z."/>
        </authorList>
    </citation>
    <scope>NUCLEOTIDE SEQUENCE [LARGE SCALE GENOMIC DNA]</scope>
    <source>
        <strain evidence="7 8">WNB302</strain>
    </source>
</reference>
<feature type="transmembrane region" description="Helical" evidence="6">
    <location>
        <begin position="442"/>
        <end position="460"/>
    </location>
</feature>
<protein>
    <submittedName>
        <fullName evidence="7">Permease</fullName>
    </submittedName>
</protein>
<comment type="subcellular location">
    <subcellularLocation>
        <location evidence="1">Cell membrane</location>
        <topology evidence="1">Multi-pass membrane protein</topology>
    </subcellularLocation>
</comment>
<dbReference type="InterPro" id="IPR005495">
    <property type="entry name" value="LptG/LptF_permease"/>
</dbReference>
<dbReference type="Pfam" id="PF03739">
    <property type="entry name" value="LptF_LptG"/>
    <property type="match status" value="1"/>
</dbReference>
<evidence type="ECO:0000256" key="6">
    <source>
        <dbReference type="SAM" id="Phobius"/>
    </source>
</evidence>